<dbReference type="RefSeq" id="WP_330098007.1">
    <property type="nucleotide sequence ID" value="NZ_JAZDDG010000009.1"/>
</dbReference>
<dbReference type="EMBL" id="JAZDDG010000009">
    <property type="protein sequence ID" value="MEE1977940.1"/>
    <property type="molecule type" value="Genomic_DNA"/>
</dbReference>
<gene>
    <name evidence="2" type="ORF">V1I91_17815</name>
</gene>
<feature type="domain" description="Non-reducing end beta-L-arabinofuranosidase-like GH127 C-terminal" evidence="1">
    <location>
        <begin position="3"/>
        <end position="36"/>
    </location>
</feature>
<proteinExistence type="predicted"/>
<accession>A0ABU7IYH0</accession>
<dbReference type="InterPro" id="IPR049049">
    <property type="entry name" value="Beta-AFase-like_GH127_C"/>
</dbReference>
<organism evidence="2 3">
    <name type="scientific">Maribacter cobaltidurans</name>
    <dbReference type="NCBI Taxonomy" id="1178778"/>
    <lineage>
        <taxon>Bacteria</taxon>
        <taxon>Pseudomonadati</taxon>
        <taxon>Bacteroidota</taxon>
        <taxon>Flavobacteriia</taxon>
        <taxon>Flavobacteriales</taxon>
        <taxon>Flavobacteriaceae</taxon>
        <taxon>Maribacter</taxon>
    </lineage>
</organism>
<comment type="caution">
    <text evidence="2">The sequence shown here is derived from an EMBL/GenBank/DDBJ whole genome shotgun (WGS) entry which is preliminary data.</text>
</comment>
<dbReference type="Proteomes" id="UP001356308">
    <property type="component" value="Unassembled WGS sequence"/>
</dbReference>
<keyword evidence="3" id="KW-1185">Reference proteome</keyword>
<evidence type="ECO:0000259" key="1">
    <source>
        <dbReference type="Pfam" id="PF20737"/>
    </source>
</evidence>
<name>A0ABU7IYH0_9FLAO</name>
<evidence type="ECO:0000313" key="3">
    <source>
        <dbReference type="Proteomes" id="UP001356308"/>
    </source>
</evidence>
<reference evidence="2 3" key="1">
    <citation type="submission" date="2024-01" db="EMBL/GenBank/DDBJ databases">
        <title>Maribacter spp. originated from different algae showed divergent polysaccharides utilization ability.</title>
        <authorList>
            <person name="Wang H."/>
            <person name="Wu Y."/>
        </authorList>
    </citation>
    <scope>NUCLEOTIDE SEQUENCE [LARGE SCALE GENOMIC DNA]</scope>
    <source>
        <strain evidence="2 3">PR1</strain>
    </source>
</reference>
<sequence length="42" mass="4619">MEIRIVVSNERVGASRDKIALERGPLVYYVEEADSPSGVISL</sequence>
<protein>
    <recommendedName>
        <fullName evidence="1">Non-reducing end beta-L-arabinofuranosidase-like GH127 C-terminal domain-containing protein</fullName>
    </recommendedName>
</protein>
<evidence type="ECO:0000313" key="2">
    <source>
        <dbReference type="EMBL" id="MEE1977940.1"/>
    </source>
</evidence>
<dbReference type="Pfam" id="PF20737">
    <property type="entry name" value="Glyco_hydro127C"/>
    <property type="match status" value="1"/>
</dbReference>